<comment type="caution">
    <text evidence="5">The sequence shown here is derived from an EMBL/GenBank/DDBJ whole genome shotgun (WGS) entry which is preliminary data.</text>
</comment>
<reference evidence="5 6" key="1">
    <citation type="journal article" date="2015" name="Nature">
        <title>rRNA introns, odd ribosomes, and small enigmatic genomes across a large radiation of phyla.</title>
        <authorList>
            <person name="Brown C.T."/>
            <person name="Hug L.A."/>
            <person name="Thomas B.C."/>
            <person name="Sharon I."/>
            <person name="Castelle C.J."/>
            <person name="Singh A."/>
            <person name="Wilkins M.J."/>
            <person name="Williams K.H."/>
            <person name="Banfield J.F."/>
        </authorList>
    </citation>
    <scope>NUCLEOTIDE SEQUENCE [LARGE SCALE GENOMIC DNA]</scope>
</reference>
<dbReference type="InterPro" id="IPR040198">
    <property type="entry name" value="Fido_containing"/>
</dbReference>
<dbReference type="PANTHER" id="PTHR13504:SF38">
    <property type="entry name" value="FIDO DOMAIN-CONTAINING PROTEIN"/>
    <property type="match status" value="1"/>
</dbReference>
<evidence type="ECO:0000313" key="6">
    <source>
        <dbReference type="Proteomes" id="UP000034349"/>
    </source>
</evidence>
<keyword evidence="2" id="KW-0547">Nucleotide-binding</keyword>
<proteinExistence type="predicted"/>
<feature type="domain" description="Fido" evidence="4">
    <location>
        <begin position="102"/>
        <end position="252"/>
    </location>
</feature>
<evidence type="ECO:0000256" key="1">
    <source>
        <dbReference type="PIRSR" id="PIRSR640198-1"/>
    </source>
</evidence>
<dbReference type="InterPro" id="IPR003812">
    <property type="entry name" value="Fido"/>
</dbReference>
<dbReference type="InterPro" id="IPR036390">
    <property type="entry name" value="WH_DNA-bd_sf"/>
</dbReference>
<protein>
    <submittedName>
        <fullName evidence="5">Fic family protein</fullName>
    </submittedName>
</protein>
<feature type="site" description="Important for autoinhibition of adenylyltransferase activity" evidence="3">
    <location>
        <position position="55"/>
    </location>
</feature>
<dbReference type="SUPFAM" id="SSF46785">
    <property type="entry name" value="Winged helix' DNA-binding domain"/>
    <property type="match status" value="1"/>
</dbReference>
<accession>A0A0F9YV92</accession>
<evidence type="ECO:0000256" key="2">
    <source>
        <dbReference type="PIRSR" id="PIRSR640198-2"/>
    </source>
</evidence>
<gene>
    <name evidence="5" type="ORF">UR23_C0029G0004</name>
</gene>
<organism evidence="5 6">
    <name type="scientific">Candidatus Roizmanbacteria bacterium GW2011_GWA2_32_13</name>
    <dbReference type="NCBI Taxonomy" id="1618475"/>
    <lineage>
        <taxon>Bacteria</taxon>
        <taxon>Candidatus Roizmaniibacteriota</taxon>
    </lineage>
</organism>
<dbReference type="EMBL" id="LBOK01000029">
    <property type="protein sequence ID" value="KKP35384.1"/>
    <property type="molecule type" value="Genomic_DNA"/>
</dbReference>
<dbReference type="AlphaFoldDB" id="A0A0F9YV92"/>
<dbReference type="Pfam" id="PF02661">
    <property type="entry name" value="Fic"/>
    <property type="match status" value="1"/>
</dbReference>
<dbReference type="PROSITE" id="PS51459">
    <property type="entry name" value="FIDO"/>
    <property type="match status" value="1"/>
</dbReference>
<evidence type="ECO:0000256" key="3">
    <source>
        <dbReference type="PIRSR" id="PIRSR640198-3"/>
    </source>
</evidence>
<dbReference type="SUPFAM" id="SSF140931">
    <property type="entry name" value="Fic-like"/>
    <property type="match status" value="1"/>
</dbReference>
<evidence type="ECO:0000313" key="5">
    <source>
        <dbReference type="EMBL" id="KKP35384.1"/>
    </source>
</evidence>
<keyword evidence="2" id="KW-0067">ATP-binding</keyword>
<dbReference type="PANTHER" id="PTHR13504">
    <property type="entry name" value="FIDO DOMAIN-CONTAINING PROTEIN DDB_G0283145"/>
    <property type="match status" value="1"/>
</dbReference>
<name>A0A0F9YV92_9BACT</name>
<evidence type="ECO:0000259" key="4">
    <source>
        <dbReference type="PROSITE" id="PS51459"/>
    </source>
</evidence>
<sequence>MYKPDFKITPKINSLIAKIEALKKKFELTRILPEQEIVLRYRAAIESVNSSTSIEGNPLNQKQVESALAGKMNSWEKKVIEVVNYKKAWDWIEKRNKKKSKILFQDAMKLHGIVADNLLSEDKTGHIRPSNIYIVDSRENVNYMGPKNYQIKKLIEELFDWLNEQKNKLHPVLIAGILHYEFVSIHPFSDGNGRTTRLLVKMFLNLINYDFRGCLVLDSYYWQNLSAYYGAISHAKTYKDQSKADITDWLMYFTEGFYLETKELERKVNILKLSHKTGFLKLSDDEIQILDYVKQFGQIDLKETIDILQIPGRTCQRRLSVLVNKKILKMVEKSKNTYYILKNYKL</sequence>
<feature type="binding site" evidence="2">
    <location>
        <begin position="190"/>
        <end position="197"/>
    </location>
    <ligand>
        <name>ATP</name>
        <dbReference type="ChEBI" id="CHEBI:30616"/>
    </ligand>
</feature>
<dbReference type="Gene3D" id="1.10.3290.10">
    <property type="entry name" value="Fido-like domain"/>
    <property type="match status" value="1"/>
</dbReference>
<feature type="active site" evidence="1">
    <location>
        <position position="186"/>
    </location>
</feature>
<dbReference type="Proteomes" id="UP000034349">
    <property type="component" value="Unassembled WGS sequence"/>
</dbReference>
<dbReference type="InterPro" id="IPR036597">
    <property type="entry name" value="Fido-like_dom_sf"/>
</dbReference>
<dbReference type="GO" id="GO:0005524">
    <property type="term" value="F:ATP binding"/>
    <property type="evidence" value="ECO:0007669"/>
    <property type="project" value="UniProtKB-KW"/>
</dbReference>